<accession>A0ABV7WWY7</accession>
<feature type="transmembrane region" description="Helical" evidence="2">
    <location>
        <begin position="379"/>
        <end position="396"/>
    </location>
</feature>
<feature type="transmembrane region" description="Helical" evidence="2">
    <location>
        <begin position="353"/>
        <end position="373"/>
    </location>
</feature>
<feature type="transmembrane region" description="Helical" evidence="2">
    <location>
        <begin position="403"/>
        <end position="420"/>
    </location>
</feature>
<dbReference type="PANTHER" id="PTHR38434:SF1">
    <property type="entry name" value="BLL2549 PROTEIN"/>
    <property type="match status" value="1"/>
</dbReference>
<dbReference type="EMBL" id="JBHRYN010000012">
    <property type="protein sequence ID" value="MFC3702385.1"/>
    <property type="molecule type" value="Genomic_DNA"/>
</dbReference>
<feature type="transmembrane region" description="Helical" evidence="2">
    <location>
        <begin position="806"/>
        <end position="824"/>
    </location>
</feature>
<proteinExistence type="predicted"/>
<evidence type="ECO:0000313" key="3">
    <source>
        <dbReference type="EMBL" id="MFC3702385.1"/>
    </source>
</evidence>
<feature type="transmembrane region" description="Helical" evidence="2">
    <location>
        <begin position="426"/>
        <end position="441"/>
    </location>
</feature>
<sequence>MEELIFFVLGILILVAWGLALVGVPLLFRRIKTLESRVLELSIKVKTSAERQIEKPIADNESKNSEQINESARPEEYEEALTNAYSEVVHQAIEVTSIQAQPVEPDSQSQPADEYIKTPESPSWLERQLSTHLTAKIGAIILIFGAVFLAKYTADIGLFSLTARLWSMGLAGLGIALLGAKLSQRRAMYGHVLQGTGFAIWLATWFASHVVYELVGWVPTLIACVFAVLFVGYRAIKQNSQVLAFIALLGGFIAPFIASSDASSLWRLFSYLLVLNIGAAWIVQGKPWKWFLRLSYLGSLILVSLLMTAEYLQGDLSDSQVQTPLVLFILGLVVLYSLLAAKWVMSGTPLVQKLLPGLTITVPAMAGLAVYAILKDSNVIIAAVYLTTACWYGVVWHRTSYRGFAATAIVAASLAVPFALNDLLSSLIYSIEGAAFFVFAVRQQRWLYLVWASLIQVAGAFFAIHLFTDSEVLTNSSYLAWPLFGAVVGAGIFSSWTLYSQQGFELFNAWLQKGFFAWSLFWWLYLWGFYSAEVFSTTAFVTVCLGVMPLTLALISWAHYKLNWSTLVSFHWLLTALALVAAAVFYAELGSTATNSDISLVCVILLGYWTGRLLLSKIGTHTIKYEGLALWFGFPFVLGLLITQLGQMQTDWHVLGFFLPFVLLFSTHQKVLPLFFDYPATQRNILAWSVGVVMVVSLVTVTSIGDYSPWPFVAIVHPISMMIILLGYSLLKLNKAFSNMMVPVFFWCALMLTIELNRILFHYYGVGFQLDAWLSSALTQMVWSLVWSIVGAFLMLLGAKKSMSRRMWFSGAAVLGVVVLKLFLLDLSNVDTLFRILSFIGVGGLLLAVGYFAPLPLPRES</sequence>
<reference evidence="4" key="1">
    <citation type="journal article" date="2019" name="Int. J. Syst. Evol. Microbiol.">
        <title>The Global Catalogue of Microorganisms (GCM) 10K type strain sequencing project: providing services to taxonomists for standard genome sequencing and annotation.</title>
        <authorList>
            <consortium name="The Broad Institute Genomics Platform"/>
            <consortium name="The Broad Institute Genome Sequencing Center for Infectious Disease"/>
            <person name="Wu L."/>
            <person name="Ma J."/>
        </authorList>
    </citation>
    <scope>NUCLEOTIDE SEQUENCE [LARGE SCALE GENOMIC DNA]</scope>
    <source>
        <strain evidence="4">CECT 8288</strain>
    </source>
</reference>
<evidence type="ECO:0000256" key="2">
    <source>
        <dbReference type="SAM" id="Phobius"/>
    </source>
</evidence>
<feature type="transmembrane region" description="Helical" evidence="2">
    <location>
        <begin position="156"/>
        <end position="180"/>
    </location>
</feature>
<evidence type="ECO:0000313" key="4">
    <source>
        <dbReference type="Proteomes" id="UP001595710"/>
    </source>
</evidence>
<dbReference type="RefSeq" id="WP_290281293.1">
    <property type="nucleotide sequence ID" value="NZ_JAUFQI010000001.1"/>
</dbReference>
<keyword evidence="2" id="KW-1133">Transmembrane helix</keyword>
<feature type="transmembrane region" description="Helical" evidence="2">
    <location>
        <begin position="743"/>
        <end position="761"/>
    </location>
</feature>
<feature type="transmembrane region" description="Helical" evidence="2">
    <location>
        <begin position="836"/>
        <end position="857"/>
    </location>
</feature>
<feature type="transmembrane region" description="Helical" evidence="2">
    <location>
        <begin position="685"/>
        <end position="704"/>
    </location>
</feature>
<feature type="compositionally biased region" description="Basic and acidic residues" evidence="1">
    <location>
        <begin position="54"/>
        <end position="64"/>
    </location>
</feature>
<feature type="transmembrane region" description="Helical" evidence="2">
    <location>
        <begin position="133"/>
        <end position="150"/>
    </location>
</feature>
<feature type="transmembrane region" description="Helical" evidence="2">
    <location>
        <begin position="710"/>
        <end position="731"/>
    </location>
</feature>
<dbReference type="Pfam" id="PF10101">
    <property type="entry name" value="DUF2339"/>
    <property type="match status" value="1"/>
</dbReference>
<comment type="caution">
    <text evidence="3">The sequence shown here is derived from an EMBL/GenBank/DDBJ whole genome shotgun (WGS) entry which is preliminary data.</text>
</comment>
<feature type="transmembrane region" description="Helical" evidence="2">
    <location>
        <begin position="510"/>
        <end position="528"/>
    </location>
</feature>
<dbReference type="Proteomes" id="UP001595710">
    <property type="component" value="Unassembled WGS sequence"/>
</dbReference>
<feature type="transmembrane region" description="Helical" evidence="2">
    <location>
        <begin position="214"/>
        <end position="233"/>
    </location>
</feature>
<feature type="transmembrane region" description="Helical" evidence="2">
    <location>
        <begin position="598"/>
        <end position="615"/>
    </location>
</feature>
<feature type="transmembrane region" description="Helical" evidence="2">
    <location>
        <begin position="240"/>
        <end position="258"/>
    </location>
</feature>
<gene>
    <name evidence="3" type="ORF">ACFOND_12100</name>
</gene>
<feature type="transmembrane region" description="Helical" evidence="2">
    <location>
        <begin position="6"/>
        <end position="28"/>
    </location>
</feature>
<feature type="transmembrane region" description="Helical" evidence="2">
    <location>
        <begin position="567"/>
        <end position="586"/>
    </location>
</feature>
<feature type="transmembrane region" description="Helical" evidence="2">
    <location>
        <begin position="448"/>
        <end position="467"/>
    </location>
</feature>
<feature type="transmembrane region" description="Helical" evidence="2">
    <location>
        <begin position="479"/>
        <end position="498"/>
    </location>
</feature>
<dbReference type="PANTHER" id="PTHR38434">
    <property type="entry name" value="BLL2549 PROTEIN"/>
    <property type="match status" value="1"/>
</dbReference>
<evidence type="ECO:0000256" key="1">
    <source>
        <dbReference type="SAM" id="MobiDB-lite"/>
    </source>
</evidence>
<feature type="transmembrane region" description="Helical" evidence="2">
    <location>
        <begin position="290"/>
        <end position="309"/>
    </location>
</feature>
<keyword evidence="2" id="KW-0812">Transmembrane</keyword>
<dbReference type="InterPro" id="IPR019286">
    <property type="entry name" value="DUF2339_TM"/>
</dbReference>
<feature type="region of interest" description="Disordered" evidence="1">
    <location>
        <begin position="54"/>
        <end position="73"/>
    </location>
</feature>
<feature type="transmembrane region" description="Helical" evidence="2">
    <location>
        <begin position="264"/>
        <end position="283"/>
    </location>
</feature>
<keyword evidence="4" id="KW-1185">Reference proteome</keyword>
<feature type="transmembrane region" description="Helical" evidence="2">
    <location>
        <begin position="652"/>
        <end position="673"/>
    </location>
</feature>
<name>A0ABV7WWY7_9GAMM</name>
<feature type="transmembrane region" description="Helical" evidence="2">
    <location>
        <begin position="321"/>
        <end position="341"/>
    </location>
</feature>
<protein>
    <submittedName>
        <fullName evidence="3">DUF2339 domain-containing protein</fullName>
    </submittedName>
</protein>
<feature type="transmembrane region" description="Helical" evidence="2">
    <location>
        <begin position="534"/>
        <end position="555"/>
    </location>
</feature>
<organism evidence="3 4">
    <name type="scientific">Reinekea marina</name>
    <dbReference type="NCBI Taxonomy" id="1310421"/>
    <lineage>
        <taxon>Bacteria</taxon>
        <taxon>Pseudomonadati</taxon>
        <taxon>Pseudomonadota</taxon>
        <taxon>Gammaproteobacteria</taxon>
        <taxon>Oceanospirillales</taxon>
        <taxon>Saccharospirillaceae</taxon>
        <taxon>Reinekea</taxon>
    </lineage>
</organism>
<keyword evidence="2" id="KW-0472">Membrane</keyword>
<feature type="transmembrane region" description="Helical" evidence="2">
    <location>
        <begin position="781"/>
        <end position="799"/>
    </location>
</feature>
<feature type="transmembrane region" description="Helical" evidence="2">
    <location>
        <begin position="187"/>
        <end position="208"/>
    </location>
</feature>
<feature type="transmembrane region" description="Helical" evidence="2">
    <location>
        <begin position="627"/>
        <end position="646"/>
    </location>
</feature>